<evidence type="ECO:0000313" key="2">
    <source>
        <dbReference type="EMBL" id="KAK7817648.1"/>
    </source>
</evidence>
<proteinExistence type="predicted"/>
<dbReference type="Proteomes" id="UP001488838">
    <property type="component" value="Unassembled WGS sequence"/>
</dbReference>
<feature type="region of interest" description="Disordered" evidence="1">
    <location>
        <begin position="1"/>
        <end position="23"/>
    </location>
</feature>
<protein>
    <submittedName>
        <fullName evidence="2">Uncharacterized protein</fullName>
    </submittedName>
</protein>
<organism evidence="2 3">
    <name type="scientific">Myodes glareolus</name>
    <name type="common">Bank vole</name>
    <name type="synonym">Clethrionomys glareolus</name>
    <dbReference type="NCBI Taxonomy" id="447135"/>
    <lineage>
        <taxon>Eukaryota</taxon>
        <taxon>Metazoa</taxon>
        <taxon>Chordata</taxon>
        <taxon>Craniata</taxon>
        <taxon>Vertebrata</taxon>
        <taxon>Euteleostomi</taxon>
        <taxon>Mammalia</taxon>
        <taxon>Eutheria</taxon>
        <taxon>Euarchontoglires</taxon>
        <taxon>Glires</taxon>
        <taxon>Rodentia</taxon>
        <taxon>Myomorpha</taxon>
        <taxon>Muroidea</taxon>
        <taxon>Cricetidae</taxon>
        <taxon>Arvicolinae</taxon>
        <taxon>Myodes</taxon>
    </lineage>
</organism>
<evidence type="ECO:0000313" key="3">
    <source>
        <dbReference type="Proteomes" id="UP001488838"/>
    </source>
</evidence>
<keyword evidence="3" id="KW-1185">Reference proteome</keyword>
<reference evidence="2 3" key="1">
    <citation type="journal article" date="2023" name="bioRxiv">
        <title>Conserved and derived expression patterns and positive selection on dental genes reveal complex evolutionary context of ever-growing rodent molars.</title>
        <authorList>
            <person name="Calamari Z.T."/>
            <person name="Song A."/>
            <person name="Cohen E."/>
            <person name="Akter M."/>
            <person name="Roy R.D."/>
            <person name="Hallikas O."/>
            <person name="Christensen M.M."/>
            <person name="Li P."/>
            <person name="Marangoni P."/>
            <person name="Jernvall J."/>
            <person name="Klein O.D."/>
        </authorList>
    </citation>
    <scope>NUCLEOTIDE SEQUENCE [LARGE SCALE GENOMIC DNA]</scope>
    <source>
        <strain evidence="2">V071</strain>
    </source>
</reference>
<gene>
    <name evidence="2" type="ORF">U0070_018612</name>
</gene>
<name>A0AAW0ITS3_MYOGA</name>
<dbReference type="AlphaFoldDB" id="A0AAW0ITS3"/>
<evidence type="ECO:0000256" key="1">
    <source>
        <dbReference type="SAM" id="MobiDB-lite"/>
    </source>
</evidence>
<dbReference type="EMBL" id="JBBHLL010000093">
    <property type="protein sequence ID" value="KAK7817648.1"/>
    <property type="molecule type" value="Genomic_DNA"/>
</dbReference>
<accession>A0AAW0ITS3</accession>
<comment type="caution">
    <text evidence="2">The sequence shown here is derived from an EMBL/GenBank/DDBJ whole genome shotgun (WGS) entry which is preliminary data.</text>
</comment>
<sequence length="304" mass="34439">MIGSSLMSGKTGGKRRTESSRNSKLIRIARKRMNKARVEISRLEKGQLEIVKVIELDSAYCSNQKVLDIQMFLAKEETQLLLVDKYCNIAIINLGLSKWTKLRKMTFKTSGLSSDILGVGKLLKMRSKILDRLQFINIFYFTDVERIASLKEGTLSFNLTEVQIQYTAPGKTARPFLQLAKSPGRFHLSSVAGAGGVIARFVAATVTRNHPGEGHKPYSELFFRDFCKRLSEDFHQSLRNCQDLLASGWRDHHWSQGQFSVCGMRSGIFFFGIYTGAKACFRWGILFLAIYFTCHDHVKASLEM</sequence>